<organism evidence="5 6">
    <name type="scientific">Sulfurimonas denitrificans (strain ATCC 33889 / DSM 1251)</name>
    <name type="common">Thiomicrospira denitrificans (strain ATCC 33889 / DSM 1251)</name>
    <dbReference type="NCBI Taxonomy" id="326298"/>
    <lineage>
        <taxon>Bacteria</taxon>
        <taxon>Pseudomonadati</taxon>
        <taxon>Campylobacterota</taxon>
        <taxon>Epsilonproteobacteria</taxon>
        <taxon>Campylobacterales</taxon>
        <taxon>Sulfurimonadaceae</taxon>
        <taxon>Sulfurimonas</taxon>
    </lineage>
</organism>
<dbReference type="EMBL" id="CP000153">
    <property type="protein sequence ID" value="ABB43817.1"/>
    <property type="molecule type" value="Genomic_DNA"/>
</dbReference>
<dbReference type="Proteomes" id="UP000002714">
    <property type="component" value="Chromosome"/>
</dbReference>
<feature type="domain" description="Type I restriction modification DNA specificity" evidence="4">
    <location>
        <begin position="9"/>
        <end position="160"/>
    </location>
</feature>
<evidence type="ECO:0000256" key="1">
    <source>
        <dbReference type="ARBA" id="ARBA00010923"/>
    </source>
</evidence>
<evidence type="ECO:0000313" key="6">
    <source>
        <dbReference type="Proteomes" id="UP000002714"/>
    </source>
</evidence>
<dbReference type="SUPFAM" id="SSF116734">
    <property type="entry name" value="DNA methylase specificity domain"/>
    <property type="match status" value="2"/>
</dbReference>
<sequence length="370" mass="42226">MLNSVEWGEEVYLKDLFTIKRGKRLTVENRVKGNRPLITAGYENTGVAEFIGNNNQEIFPEDTITIDMFANTFYRNYSYSADDNILVLFDKEKIPSKAKNFIVGLINKVLSTKFSYGKQYRMGSFEETKIQLPIKNGKINFSFMEKFIAELEAEHIAELEAEHIAELEAYLVATGLKDHTLTVKEQQVLDDFENGKITFKEFTYESIFNKIVQGRRLTKNDQISGDIPFVMAGTTNTGVVNYISNPVASFPKNSITIDIFGNTFYRSYNFGAGDDTGVYWSDEKNYSKETMLFFAASMGKSLFGKFDFGKKLRSSQSLNFKMKLPFINKQPNYIIMETFISAIQKLVIKDVVLYADKKIATTKSVVEKEI</sequence>
<dbReference type="GO" id="GO:0003677">
    <property type="term" value="F:DNA binding"/>
    <property type="evidence" value="ECO:0007669"/>
    <property type="project" value="UniProtKB-KW"/>
</dbReference>
<keyword evidence="6" id="KW-1185">Reference proteome</keyword>
<dbReference type="AlphaFoldDB" id="Q30T64"/>
<comment type="similarity">
    <text evidence="1">Belongs to the type-I restriction system S methylase family.</text>
</comment>
<protein>
    <recommendedName>
        <fullName evidence="4">Type I restriction modification DNA specificity domain-containing protein</fullName>
    </recommendedName>
</protein>
<dbReference type="STRING" id="326298.Suden_0538"/>
<gene>
    <name evidence="5" type="ordered locus">Suden_0538</name>
</gene>
<evidence type="ECO:0000256" key="2">
    <source>
        <dbReference type="ARBA" id="ARBA00022747"/>
    </source>
</evidence>
<proteinExistence type="inferred from homology"/>
<dbReference type="Gene3D" id="3.90.220.20">
    <property type="entry name" value="DNA methylase specificity domains"/>
    <property type="match status" value="2"/>
</dbReference>
<dbReference type="eggNOG" id="COG0732">
    <property type="taxonomic scope" value="Bacteria"/>
</dbReference>
<dbReference type="InterPro" id="IPR044946">
    <property type="entry name" value="Restrct_endonuc_typeI_TRD_sf"/>
</dbReference>
<evidence type="ECO:0000259" key="4">
    <source>
        <dbReference type="Pfam" id="PF01420"/>
    </source>
</evidence>
<dbReference type="REBASE" id="11531">
    <property type="entry name" value="SdeAORF537P"/>
</dbReference>
<keyword evidence="3" id="KW-0238">DNA-binding</keyword>
<reference evidence="5 6" key="1">
    <citation type="journal article" date="2008" name="Appl. Environ. Microbiol.">
        <title>Genome of the epsilonproteobacterial chemolithoautotroph Sulfurimonas denitrificans.</title>
        <authorList>
            <person name="Sievert S.M."/>
            <person name="Scott K.M."/>
            <person name="Klotz M.G."/>
            <person name="Chain P.S.G."/>
            <person name="Hauser L.J."/>
            <person name="Hemp J."/>
            <person name="Huegler M."/>
            <person name="Land M."/>
            <person name="Lapidus A."/>
            <person name="Larimer F.W."/>
            <person name="Lucas S."/>
            <person name="Malfatti S.A."/>
            <person name="Meyer F."/>
            <person name="Paulsen I.T."/>
            <person name="Ren Q."/>
            <person name="Simon J."/>
            <person name="Bailey K."/>
            <person name="Diaz E."/>
            <person name="Fitzpatrick K.A."/>
            <person name="Glover B."/>
            <person name="Gwatney N."/>
            <person name="Korajkic A."/>
            <person name="Long A."/>
            <person name="Mobberley J.M."/>
            <person name="Pantry S.N."/>
            <person name="Pazder G."/>
            <person name="Peterson S."/>
            <person name="Quintanilla J.D."/>
            <person name="Sprinkle R."/>
            <person name="Stephens J."/>
            <person name="Thomas P."/>
            <person name="Vaughn R."/>
            <person name="Weber M.J."/>
            <person name="Wooten L.L."/>
        </authorList>
    </citation>
    <scope>NUCLEOTIDE SEQUENCE [LARGE SCALE GENOMIC DNA]</scope>
    <source>
        <strain evidence="6">ATCC 33889 / DSM 1251</strain>
    </source>
</reference>
<dbReference type="OrthoDB" id="5322524at2"/>
<keyword evidence="2" id="KW-0680">Restriction system</keyword>
<evidence type="ECO:0000256" key="3">
    <source>
        <dbReference type="ARBA" id="ARBA00023125"/>
    </source>
</evidence>
<dbReference type="GO" id="GO:0009307">
    <property type="term" value="P:DNA restriction-modification system"/>
    <property type="evidence" value="ECO:0007669"/>
    <property type="project" value="UniProtKB-KW"/>
</dbReference>
<accession>Q30T64</accession>
<dbReference type="InterPro" id="IPR000055">
    <property type="entry name" value="Restrct_endonuc_typeI_TRD"/>
</dbReference>
<evidence type="ECO:0000313" key="5">
    <source>
        <dbReference type="EMBL" id="ABB43817.1"/>
    </source>
</evidence>
<feature type="domain" description="Type I restriction modification DNA specificity" evidence="4">
    <location>
        <begin position="198"/>
        <end position="345"/>
    </location>
</feature>
<dbReference type="KEGG" id="tdn:Suden_0538"/>
<name>Q30T64_SULDN</name>
<dbReference type="Pfam" id="PF01420">
    <property type="entry name" value="Methylase_S"/>
    <property type="match status" value="2"/>
</dbReference>
<dbReference type="HOGENOM" id="CLU_039161_0_1_7"/>